<organism evidence="8 9">
    <name type="scientific">Rasamsonia emersonii (strain ATCC 16479 / CBS 393.64 / IMI 116815)</name>
    <dbReference type="NCBI Taxonomy" id="1408163"/>
    <lineage>
        <taxon>Eukaryota</taxon>
        <taxon>Fungi</taxon>
        <taxon>Dikarya</taxon>
        <taxon>Ascomycota</taxon>
        <taxon>Pezizomycotina</taxon>
        <taxon>Eurotiomycetes</taxon>
        <taxon>Eurotiomycetidae</taxon>
        <taxon>Eurotiales</taxon>
        <taxon>Trichocomaceae</taxon>
        <taxon>Rasamsonia</taxon>
    </lineage>
</organism>
<feature type="domain" description="Fumarate lyase N-terminal" evidence="5">
    <location>
        <begin position="451"/>
        <end position="778"/>
    </location>
</feature>
<dbReference type="OrthoDB" id="1738025at2759"/>
<sequence>MPDSLTAARTDGKAHLLLAASGSVATIKLPDIVRALSHHPNLSIRIILTSSAKRFLAGQSQEQPTVSSLLEFPNVDAVYDDDSEWGPEPWRRGAEILHIELRRWADLLVIAPLSANTLAKVVAGMADNLLTSVVRAWDTTGKIDGVHKKILVAPAMNTAMWQHPVTGQQVRVLQEDWRWFEVLPPQEKTLMCGDTGSGAMMEWTQIVRIIEERLELGNAEANGVAAVANNLFCQLSCDSPKTNIFGFGYSDTVATGILDHSSDLDYKAASPIDILAWFELGLLSSSHSCFCIWQRESVAGAFCYNTVQVSSGLLVRAYCHFGYPDTRRREDPAATFLSPIPQLRLFSLSEAPLPSESCARGIASPRTPAGSSTMSASSSRAAVRSMASLSHAASAASKSSSPAAALLAVSPTLSLNCRRSFNRRQFQGLSQVARLQSLQSSRTFATTAKMVPADKYWGAQTQRSLGNFKINQPGDRMPAPIVKAFGILKGAAATVNMRYGLDPKIGEAIKQAAAEVASLKLIDHFPLVVWQTGSGTQSNMNANEVISNRAIEILGGKMGSKKPVHPNDHVNMSASSNDSFPTVMHIAAVLEIEGSLLPSLKSLRNALQEKVVQFEKIIKIGRTHLQDATPLTLGQEFSGYVAQLDRNIERVQNTLPHLRLIAQGGTAVGTGLNTFKGFDEQVAEEISKLAGTEFKTAPNKFEALAAHDAIVEASGALNTLAGSLFKIAQDIRYLGSGPRCGLGELLLPENEPGSSIMPGKVNPTQCESLTMVCAQVMGNHVATTIGGMNGQFELNVFKPVMIRNLLHSIRILSDGMASFEKNLVHGLQADEKRISSLLHESLMLVTCLNPVIGYDMASKVAKNAHKKGTTLKESAMELKALSEEDFDKYVRPELMISPKEKK</sequence>
<evidence type="ECO:0000259" key="6">
    <source>
        <dbReference type="Pfam" id="PF02441"/>
    </source>
</evidence>
<dbReference type="SUPFAM" id="SSF52507">
    <property type="entry name" value="Homo-oligomeric flavin-containing Cys decarboxylases, HFCD"/>
    <property type="match status" value="1"/>
</dbReference>
<dbReference type="PRINTS" id="PR00149">
    <property type="entry name" value="FUMRATELYASE"/>
</dbReference>
<reference evidence="8 9" key="1">
    <citation type="submission" date="2015-04" db="EMBL/GenBank/DDBJ databases">
        <authorList>
            <person name="Heijne W.H."/>
            <person name="Fedorova N.D."/>
            <person name="Nierman W.C."/>
            <person name="Vollebregt A.W."/>
            <person name="Zhao Z."/>
            <person name="Wu L."/>
            <person name="Kumar M."/>
            <person name="Stam H."/>
            <person name="van den Berg M.A."/>
            <person name="Pel H.J."/>
        </authorList>
    </citation>
    <scope>NUCLEOTIDE SEQUENCE [LARGE SCALE GENOMIC DNA]</scope>
    <source>
        <strain evidence="8 9">CBS 393.64</strain>
    </source>
</reference>
<dbReference type="InterPro" id="IPR036551">
    <property type="entry name" value="Flavin_trans-like"/>
</dbReference>
<dbReference type="SUPFAM" id="SSF48557">
    <property type="entry name" value="L-aspartase-like"/>
    <property type="match status" value="1"/>
</dbReference>
<gene>
    <name evidence="8" type="ORF">T310_1092</name>
</gene>
<dbReference type="GO" id="GO:0006108">
    <property type="term" value="P:malate metabolic process"/>
    <property type="evidence" value="ECO:0007669"/>
    <property type="project" value="TreeGrafter"/>
</dbReference>
<dbReference type="InterPro" id="IPR000362">
    <property type="entry name" value="Fumarate_lyase_fam"/>
</dbReference>
<evidence type="ECO:0000313" key="9">
    <source>
        <dbReference type="Proteomes" id="UP000053958"/>
    </source>
</evidence>
<dbReference type="Pfam" id="PF02441">
    <property type="entry name" value="Flavoprotein"/>
    <property type="match status" value="1"/>
</dbReference>
<dbReference type="InterPro" id="IPR008948">
    <property type="entry name" value="L-Aspartase-like"/>
</dbReference>
<evidence type="ECO:0000256" key="2">
    <source>
        <dbReference type="ARBA" id="ARBA00012921"/>
    </source>
</evidence>
<feature type="domain" description="Flavoprotein" evidence="6">
    <location>
        <begin position="15"/>
        <end position="211"/>
    </location>
</feature>
<dbReference type="GO" id="GO:0006106">
    <property type="term" value="P:fumarate metabolic process"/>
    <property type="evidence" value="ECO:0007669"/>
    <property type="project" value="InterPro"/>
</dbReference>
<evidence type="ECO:0000313" key="8">
    <source>
        <dbReference type="EMBL" id="KKA24876.1"/>
    </source>
</evidence>
<dbReference type="InterPro" id="IPR022761">
    <property type="entry name" value="Fumarate_lyase_N"/>
</dbReference>
<dbReference type="FunFam" id="1.10.275.10:FF:000001">
    <property type="entry name" value="Fumarate hydratase, mitochondrial"/>
    <property type="match status" value="1"/>
</dbReference>
<dbReference type="PANTHER" id="PTHR11444:SF1">
    <property type="entry name" value="FUMARATE HYDRATASE, MITOCHONDRIAL"/>
    <property type="match status" value="1"/>
</dbReference>
<dbReference type="InterPro" id="IPR003382">
    <property type="entry name" value="Flavoprotein"/>
</dbReference>
<evidence type="ECO:0000256" key="1">
    <source>
        <dbReference type="ARBA" id="ARBA00009084"/>
    </source>
</evidence>
<dbReference type="FunFam" id="1.20.200.10:FF:000001">
    <property type="entry name" value="Fumarate hydratase, mitochondrial"/>
    <property type="match status" value="1"/>
</dbReference>
<feature type="domain" description="Fumarase C C-terminal" evidence="7">
    <location>
        <begin position="844"/>
        <end position="896"/>
    </location>
</feature>
<dbReference type="Gene3D" id="1.10.40.30">
    <property type="entry name" value="Fumarase/aspartase (C-terminal domain)"/>
    <property type="match status" value="1"/>
</dbReference>
<dbReference type="HAMAP" id="MF_00743">
    <property type="entry name" value="FumaraseC"/>
    <property type="match status" value="1"/>
</dbReference>
<evidence type="ECO:0000256" key="3">
    <source>
        <dbReference type="ARBA" id="ARBA00023239"/>
    </source>
</evidence>
<dbReference type="GeneID" id="25313443"/>
<dbReference type="STRING" id="1408163.A0A0F4Z457"/>
<dbReference type="InterPro" id="IPR020557">
    <property type="entry name" value="Fumarate_lyase_CS"/>
</dbReference>
<dbReference type="NCBIfam" id="TIGR00979">
    <property type="entry name" value="fumC_II"/>
    <property type="match status" value="1"/>
</dbReference>
<dbReference type="EMBL" id="LASV01000045">
    <property type="protein sequence ID" value="KKA24876.1"/>
    <property type="molecule type" value="Genomic_DNA"/>
</dbReference>
<dbReference type="Gene3D" id="3.40.50.1950">
    <property type="entry name" value="Flavin prenyltransferase-like"/>
    <property type="match status" value="1"/>
</dbReference>
<name>A0A0F4Z457_RASE3</name>
<dbReference type="GO" id="GO:0005739">
    <property type="term" value="C:mitochondrion"/>
    <property type="evidence" value="ECO:0007669"/>
    <property type="project" value="TreeGrafter"/>
</dbReference>
<dbReference type="InterPro" id="IPR018951">
    <property type="entry name" value="Fumarase_C_C"/>
</dbReference>
<dbReference type="InterPro" id="IPR005677">
    <property type="entry name" value="Fum_hydII"/>
</dbReference>
<dbReference type="AlphaFoldDB" id="A0A0F4Z457"/>
<dbReference type="InterPro" id="IPR024083">
    <property type="entry name" value="Fumarase/histidase_N"/>
</dbReference>
<comment type="similarity">
    <text evidence="1">Belongs to the class-II fumarase/aspartase family. Fumarase subfamily.</text>
</comment>
<comment type="caution">
    <text evidence="8">The sequence shown here is derived from an EMBL/GenBank/DDBJ whole genome shotgun (WGS) entry which is preliminary data.</text>
</comment>
<evidence type="ECO:0000256" key="4">
    <source>
        <dbReference type="ARBA" id="ARBA00056821"/>
    </source>
</evidence>
<evidence type="ECO:0000259" key="5">
    <source>
        <dbReference type="Pfam" id="PF00206"/>
    </source>
</evidence>
<dbReference type="PANTHER" id="PTHR11444">
    <property type="entry name" value="ASPARTATEAMMONIA/ARGININOSUCCINATE/ADENYLOSUCCINATE LYASE"/>
    <property type="match status" value="1"/>
</dbReference>
<dbReference type="Pfam" id="PF10415">
    <property type="entry name" value="FumaraseC_C"/>
    <property type="match status" value="1"/>
</dbReference>
<comment type="function">
    <text evidence="4">Catalyzes the reversible stereospecific interconversion of fumarate to L-malate. In mitochondrion, catalyzes the hydration of fumarate to L-malate in the tricarboxylic acid (TCA) cycle to facilitate a transition step in the production of energy in the form of NADH. In cytoplasm and nucleus, involved in DNA repair in response to DNA damage: following DNA double-strand breaks (DSBs), translocates from the cytosol to the nucleus and promotes DNA repair by catalyzing the dehydration of L-malate to fumarate.</text>
</comment>
<keyword evidence="9" id="KW-1185">Reference proteome</keyword>
<dbReference type="RefSeq" id="XP_013331488.1">
    <property type="nucleotide sequence ID" value="XM_013476034.1"/>
</dbReference>
<dbReference type="Gene3D" id="1.10.275.10">
    <property type="entry name" value="Fumarase/aspartase (N-terminal domain)"/>
    <property type="match status" value="1"/>
</dbReference>
<dbReference type="PROSITE" id="PS00163">
    <property type="entry name" value="FUMARATE_LYASES"/>
    <property type="match status" value="1"/>
</dbReference>
<dbReference type="Pfam" id="PF00206">
    <property type="entry name" value="Lyase_1"/>
    <property type="match status" value="1"/>
</dbReference>
<dbReference type="GO" id="GO:0006099">
    <property type="term" value="P:tricarboxylic acid cycle"/>
    <property type="evidence" value="ECO:0007669"/>
    <property type="project" value="InterPro"/>
</dbReference>
<proteinExistence type="inferred from homology"/>
<dbReference type="Gene3D" id="1.20.200.10">
    <property type="entry name" value="Fumarase/aspartase (Central domain)"/>
    <property type="match status" value="1"/>
</dbReference>
<protein>
    <recommendedName>
        <fullName evidence="2">fumarate hydratase</fullName>
        <ecNumber evidence="2">4.2.1.2</ecNumber>
    </recommendedName>
</protein>
<dbReference type="EC" id="4.2.1.2" evidence="2"/>
<keyword evidence="3" id="KW-0456">Lyase</keyword>
<dbReference type="FunFam" id="1.10.40.30:FF:000002">
    <property type="entry name" value="Fumarate hydratase class II"/>
    <property type="match status" value="1"/>
</dbReference>
<evidence type="ECO:0000259" key="7">
    <source>
        <dbReference type="Pfam" id="PF10415"/>
    </source>
</evidence>
<dbReference type="Proteomes" id="UP000053958">
    <property type="component" value="Unassembled WGS sequence"/>
</dbReference>
<dbReference type="GO" id="GO:0004333">
    <property type="term" value="F:fumarate hydratase activity"/>
    <property type="evidence" value="ECO:0007669"/>
    <property type="project" value="UniProtKB-EC"/>
</dbReference>
<accession>A0A0F4Z457</accession>
<dbReference type="CDD" id="cd01362">
    <property type="entry name" value="Fumarase_classII"/>
    <property type="match status" value="1"/>
</dbReference>